<keyword evidence="3" id="KW-1185">Reference proteome</keyword>
<organism evidence="2 3">
    <name type="scientific">Rhizobium jaguaris</name>
    <dbReference type="NCBI Taxonomy" id="1312183"/>
    <lineage>
        <taxon>Bacteria</taxon>
        <taxon>Pseudomonadati</taxon>
        <taxon>Pseudomonadota</taxon>
        <taxon>Alphaproteobacteria</taxon>
        <taxon>Hyphomicrobiales</taxon>
        <taxon>Rhizobiaceae</taxon>
        <taxon>Rhizobium/Agrobacterium group</taxon>
        <taxon>Rhizobium</taxon>
    </lineage>
</organism>
<gene>
    <name evidence="2" type="ORF">CCGE525_23810</name>
</gene>
<proteinExistence type="predicted"/>
<evidence type="ECO:0000256" key="1">
    <source>
        <dbReference type="SAM" id="Coils"/>
    </source>
</evidence>
<dbReference type="KEGG" id="rjg:CCGE525_23810"/>
<dbReference type="Proteomes" id="UP000282195">
    <property type="component" value="Plasmid pRCCGE525c"/>
</dbReference>
<dbReference type="OrthoDB" id="7678298at2"/>
<reference evidence="2 3" key="1">
    <citation type="submission" date="2018-10" db="EMBL/GenBank/DDBJ databases">
        <title>Rhizobium etli, R. leguminosarum and a new Rhizobium genospecies from Phaseolus dumosus.</title>
        <authorList>
            <person name="Ramirez-Puebla S.T."/>
            <person name="Rogel-Hernandez M.A."/>
            <person name="Guerrero G."/>
            <person name="Ormeno-Orrillo E."/>
            <person name="Martinez-Romero J.C."/>
            <person name="Negrete-Yankelevich S."/>
            <person name="Martinez-Romero E."/>
        </authorList>
    </citation>
    <scope>NUCLEOTIDE SEQUENCE [LARGE SCALE GENOMIC DNA]</scope>
    <source>
        <strain evidence="2 3">CCGE525</strain>
        <plasmid evidence="3">prccge525c</plasmid>
    </source>
</reference>
<sequence>MAEPDGQSALKSLAAVCEAIAHASFDDADLLFNIVADETVSEDIRNLAETFVSMMVQVEAREFHASQLIADLKETQRQLEAAQQQLQRENTNLKQRLKKLDVHFDETQADLEIKEIVETEYFRELQQRAKSLRSKFKHQADGEVP</sequence>
<evidence type="ECO:0000313" key="3">
    <source>
        <dbReference type="Proteomes" id="UP000282195"/>
    </source>
</evidence>
<geneLocation type="plasmid" evidence="3">
    <name>prccge525c</name>
</geneLocation>
<keyword evidence="2" id="KW-0614">Plasmid</keyword>
<dbReference type="RefSeq" id="WP_120706832.1">
    <property type="nucleotide sequence ID" value="NZ_CP032695.1"/>
</dbReference>
<feature type="coiled-coil region" evidence="1">
    <location>
        <begin position="65"/>
        <end position="103"/>
    </location>
</feature>
<evidence type="ECO:0000313" key="2">
    <source>
        <dbReference type="EMBL" id="AYG61896.1"/>
    </source>
</evidence>
<name>A0A387G2V5_9HYPH</name>
<accession>A0A387G2V5</accession>
<dbReference type="EMBL" id="CP032695">
    <property type="protein sequence ID" value="AYG61896.1"/>
    <property type="molecule type" value="Genomic_DNA"/>
</dbReference>
<protein>
    <submittedName>
        <fullName evidence="2">Uncharacterized protein</fullName>
    </submittedName>
</protein>
<dbReference type="AlphaFoldDB" id="A0A387G2V5"/>
<keyword evidence="1" id="KW-0175">Coiled coil</keyword>